<protein>
    <submittedName>
        <fullName evidence="5">Gfo/Idh/MocA family oxidoreductase</fullName>
    </submittedName>
</protein>
<dbReference type="InterPro" id="IPR000683">
    <property type="entry name" value="Gfo/Idh/MocA-like_OxRdtase_N"/>
</dbReference>
<sequence length="483" mass="52588">MTHPVDQNPTAPAPASHTSTEPGAGVVPQFDAPPPSRARRRYAVAGTGHRAGMYIDALTGDHADVGEIVAWLDPNPARIDYYDAHAGARLGLGGPAKLPRHTPDDLERMVAEQRVDVVIVTSLDRTHAELVDRTLRAGADVVVEKPLTIDVDGCRRITQAVADTGRDVVMTFNYRYAPRNSTLREVIASGAIGEVTSVHFEWALDTVHGADYFRRWHRDKANSGGLLIHKASHHFDLINWWLDDTPAKVYASAALRFYGDENAAARGMGERPERGTGTHGDPFSLDLRADPRLDALYLQAEQHDGYRRDQDPFAPGVTIEDNIAVLVDYRRGARLSYSLNAHSPWEGYRVTVNGTAGRAELEVVERGFIELDADGNAVLDPSATPLGAHDPRRPEGERLVVQRHWQRPEEVPIPAGIGGHGGGDAILLMDVFRRDLRVGPDPLGRAADYRDGLRAVAVGIAANQALRTGLPVVVDELGLGAEI</sequence>
<dbReference type="PANTHER" id="PTHR43377">
    <property type="entry name" value="BILIVERDIN REDUCTASE A"/>
    <property type="match status" value="1"/>
</dbReference>
<feature type="domain" description="Gfo/Idh/MocA-like oxidoreductase C-terminal" evidence="4">
    <location>
        <begin position="184"/>
        <end position="472"/>
    </location>
</feature>
<dbReference type="Proteomes" id="UP001499843">
    <property type="component" value="Unassembled WGS sequence"/>
</dbReference>
<evidence type="ECO:0000256" key="2">
    <source>
        <dbReference type="SAM" id="MobiDB-lite"/>
    </source>
</evidence>
<comment type="caution">
    <text evidence="5">The sequence shown here is derived from an EMBL/GenBank/DDBJ whole genome shotgun (WGS) entry which is preliminary data.</text>
</comment>
<feature type="domain" description="Gfo/Idh/MocA-like oxidoreductase N-terminal" evidence="3">
    <location>
        <begin position="41"/>
        <end position="170"/>
    </location>
</feature>
<reference evidence="6" key="1">
    <citation type="journal article" date="2019" name="Int. J. Syst. Evol. Microbiol.">
        <title>The Global Catalogue of Microorganisms (GCM) 10K type strain sequencing project: providing services to taxonomists for standard genome sequencing and annotation.</title>
        <authorList>
            <consortium name="The Broad Institute Genomics Platform"/>
            <consortium name="The Broad Institute Genome Sequencing Center for Infectious Disease"/>
            <person name="Wu L."/>
            <person name="Ma J."/>
        </authorList>
    </citation>
    <scope>NUCLEOTIDE SEQUENCE [LARGE SCALE GENOMIC DNA]</scope>
    <source>
        <strain evidence="6">JCM 16114</strain>
    </source>
</reference>
<dbReference type="RefSeq" id="WP_344495413.1">
    <property type="nucleotide sequence ID" value="NZ_BAAAQX010000061.1"/>
</dbReference>
<evidence type="ECO:0000313" key="6">
    <source>
        <dbReference type="Proteomes" id="UP001499843"/>
    </source>
</evidence>
<feature type="region of interest" description="Disordered" evidence="2">
    <location>
        <begin position="1"/>
        <end position="38"/>
    </location>
</feature>
<dbReference type="InterPro" id="IPR004104">
    <property type="entry name" value="Gfo/Idh/MocA-like_OxRdtase_C"/>
</dbReference>
<feature type="compositionally biased region" description="Polar residues" evidence="2">
    <location>
        <begin position="1"/>
        <end position="21"/>
    </location>
</feature>
<dbReference type="Gene3D" id="3.30.360.10">
    <property type="entry name" value="Dihydrodipicolinate Reductase, domain 2"/>
    <property type="match status" value="1"/>
</dbReference>
<proteinExistence type="inferred from homology"/>
<dbReference type="PANTHER" id="PTHR43377:SF2">
    <property type="entry name" value="BINDING ROSSMANN FOLD OXIDOREDUCTASE, PUTATIVE (AFU_ORTHOLOGUE AFUA_4G00560)-RELATED"/>
    <property type="match status" value="1"/>
</dbReference>
<accession>A0ABP5Q0R9</accession>
<gene>
    <name evidence="5" type="ORF">GCM10009850_115800</name>
</gene>
<dbReference type="SUPFAM" id="SSF55347">
    <property type="entry name" value="Glyceraldehyde-3-phosphate dehydrogenase-like, C-terminal domain"/>
    <property type="match status" value="1"/>
</dbReference>
<dbReference type="Gene3D" id="3.40.50.720">
    <property type="entry name" value="NAD(P)-binding Rossmann-like Domain"/>
    <property type="match status" value="1"/>
</dbReference>
<evidence type="ECO:0000256" key="1">
    <source>
        <dbReference type="ARBA" id="ARBA00010928"/>
    </source>
</evidence>
<evidence type="ECO:0000259" key="3">
    <source>
        <dbReference type="Pfam" id="PF01408"/>
    </source>
</evidence>
<dbReference type="EMBL" id="BAAAQX010000061">
    <property type="protein sequence ID" value="GAA2216111.1"/>
    <property type="molecule type" value="Genomic_DNA"/>
</dbReference>
<evidence type="ECO:0000259" key="4">
    <source>
        <dbReference type="Pfam" id="PF02894"/>
    </source>
</evidence>
<dbReference type="Pfam" id="PF01408">
    <property type="entry name" value="GFO_IDH_MocA"/>
    <property type="match status" value="1"/>
</dbReference>
<name>A0ABP5Q0R9_9ACTN</name>
<dbReference type="SUPFAM" id="SSF51735">
    <property type="entry name" value="NAD(P)-binding Rossmann-fold domains"/>
    <property type="match status" value="1"/>
</dbReference>
<dbReference type="InterPro" id="IPR036291">
    <property type="entry name" value="NAD(P)-bd_dom_sf"/>
</dbReference>
<dbReference type="InterPro" id="IPR051450">
    <property type="entry name" value="Gfo/Idh/MocA_Oxidoreductases"/>
</dbReference>
<comment type="similarity">
    <text evidence="1">Belongs to the Gfo/Idh/MocA family.</text>
</comment>
<organism evidence="5 6">
    <name type="scientific">Nonomuraea monospora</name>
    <dbReference type="NCBI Taxonomy" id="568818"/>
    <lineage>
        <taxon>Bacteria</taxon>
        <taxon>Bacillati</taxon>
        <taxon>Actinomycetota</taxon>
        <taxon>Actinomycetes</taxon>
        <taxon>Streptosporangiales</taxon>
        <taxon>Streptosporangiaceae</taxon>
        <taxon>Nonomuraea</taxon>
    </lineage>
</organism>
<dbReference type="Pfam" id="PF02894">
    <property type="entry name" value="GFO_IDH_MocA_C"/>
    <property type="match status" value="1"/>
</dbReference>
<evidence type="ECO:0000313" key="5">
    <source>
        <dbReference type="EMBL" id="GAA2216111.1"/>
    </source>
</evidence>
<keyword evidence="6" id="KW-1185">Reference proteome</keyword>